<dbReference type="EMBL" id="CP034437">
    <property type="protein sequence ID" value="AZN38587.1"/>
    <property type="molecule type" value="Genomic_DNA"/>
</dbReference>
<evidence type="ECO:0000256" key="1">
    <source>
        <dbReference type="ARBA" id="ARBA00004418"/>
    </source>
</evidence>
<gene>
    <name evidence="7" type="ORF">EJC50_02025</name>
</gene>
<dbReference type="KEGG" id="palb:EJC50_02025"/>
<keyword evidence="2" id="KW-0732">Signal</keyword>
<dbReference type="Gene3D" id="1.50.10.100">
    <property type="entry name" value="Chondroitin AC/alginate lyase"/>
    <property type="match status" value="1"/>
</dbReference>
<dbReference type="GO" id="GO:0016829">
    <property type="term" value="F:lyase activity"/>
    <property type="evidence" value="ECO:0007669"/>
    <property type="project" value="UniProtKB-KW"/>
</dbReference>
<evidence type="ECO:0000313" key="8">
    <source>
        <dbReference type="Proteomes" id="UP000272528"/>
    </source>
</evidence>
<reference evidence="8" key="1">
    <citation type="submission" date="2018-12" db="EMBL/GenBank/DDBJ databases">
        <title>Genome sequence of Peanibacillus sp.</title>
        <authorList>
            <person name="Subramani G."/>
            <person name="Srinivasan S."/>
            <person name="Kim M.K."/>
        </authorList>
    </citation>
    <scope>NUCLEOTIDE SEQUENCE [LARGE SCALE GENOMIC DNA]</scope>
    <source>
        <strain evidence="8">18JY67-1</strain>
    </source>
</reference>
<dbReference type="GO" id="GO:0042597">
    <property type="term" value="C:periplasmic space"/>
    <property type="evidence" value="ECO:0007669"/>
    <property type="project" value="UniProtKB-SubCell"/>
</dbReference>
<sequence>MIKSLLSEYGLPWVINRTLYSAKLKMMRSIPSSERIFERKTFVKRVNIFKVNTNLIEEFLSATTVKEQSDIILNADNAIEGKIKGFSSIQLDYGFPINWHYNPLTKQCVDNSLKWYKIPDFDPVRGDIKLIWEVSRFTHFFYFVRAFMLTKDKKYYRAFSNQLKEWLKVNEYSYGANYKCGQEATLRMINALIAYSIFESYGLVTPNDKENIRVLVESSYKKVLSNFFYAYKCIQNNHTLSEITGLIIGAWACEDNRRLSNAYKLLDRVIEKQFNSDGGYVQYSFNYQRFALQILQFVMKIGKETNMDLSSDSKKVLRESALLMYQMQDESGDVPNYGSNDGALIFPVTCCDYRDFKAVINTTFGIIECKRLFSPGVHDEELLWFGNMELDKIPVSKIERKQVSFSQSGFYSLRHDNGFLMTVLQSFHTRPAQMDQHHIDIWHKGINVFCDSGTYSYATEIGKKMSLTAAHNTVMVQDKEQMNKRGPFLIYDWITRKDVVNGINTYSGAFCSKNGYCHTRSIKRYDNSYIVEDEIVTSENAEYCDSYFHTPCDVEIFANGFRLYHEGNLICQVETGGDIEVKCADRSLYYLKNDKINCVTVRSNYFKRSFKMKYEINLF</sequence>
<dbReference type="PANTHER" id="PTHR39210:SF1">
    <property type="entry name" value="HEPARIN-SULFATE LYASE"/>
    <property type="match status" value="1"/>
</dbReference>
<comment type="subcellular location">
    <subcellularLocation>
        <location evidence="1">Periplasm</location>
    </subcellularLocation>
</comment>
<evidence type="ECO:0000256" key="2">
    <source>
        <dbReference type="ARBA" id="ARBA00022729"/>
    </source>
</evidence>
<evidence type="ECO:0000256" key="4">
    <source>
        <dbReference type="ARBA" id="ARBA00023239"/>
    </source>
</evidence>
<dbReference type="InterPro" id="IPR012480">
    <property type="entry name" value="Hepar_II_III_C"/>
</dbReference>
<organism evidence="7 8">
    <name type="scientific">Paenibacillus albus</name>
    <dbReference type="NCBI Taxonomy" id="2495582"/>
    <lineage>
        <taxon>Bacteria</taxon>
        <taxon>Bacillati</taxon>
        <taxon>Bacillota</taxon>
        <taxon>Bacilli</taxon>
        <taxon>Bacillales</taxon>
        <taxon>Paenibacillaceae</taxon>
        <taxon>Paenibacillus</taxon>
    </lineage>
</organism>
<evidence type="ECO:0000256" key="3">
    <source>
        <dbReference type="ARBA" id="ARBA00022764"/>
    </source>
</evidence>
<feature type="domain" description="Heparin-sulfate lyase N-terminal" evidence="6">
    <location>
        <begin position="83"/>
        <end position="309"/>
    </location>
</feature>
<dbReference type="SUPFAM" id="SSF48230">
    <property type="entry name" value="Chondroitin AC/alginate lyase"/>
    <property type="match status" value="1"/>
</dbReference>
<proteinExistence type="predicted"/>
<evidence type="ECO:0000259" key="6">
    <source>
        <dbReference type="Pfam" id="PF16889"/>
    </source>
</evidence>
<keyword evidence="4 7" id="KW-0456">Lyase</keyword>
<dbReference type="PANTHER" id="PTHR39210">
    <property type="entry name" value="HEPARIN-SULFATE LYASE"/>
    <property type="match status" value="1"/>
</dbReference>
<protein>
    <submittedName>
        <fullName evidence="7">Alginate lyase family protein</fullName>
    </submittedName>
</protein>
<evidence type="ECO:0000313" key="7">
    <source>
        <dbReference type="EMBL" id="AZN38587.1"/>
    </source>
</evidence>
<dbReference type="Proteomes" id="UP000272528">
    <property type="component" value="Chromosome"/>
</dbReference>
<keyword evidence="3" id="KW-0574">Periplasm</keyword>
<dbReference type="OrthoDB" id="7335480at2"/>
<feature type="domain" description="Heparinase II/III-like C-terminal" evidence="5">
    <location>
        <begin position="400"/>
        <end position="556"/>
    </location>
</feature>
<dbReference type="InterPro" id="IPR031680">
    <property type="entry name" value="Hepar_II_III_N"/>
</dbReference>
<dbReference type="Pfam" id="PF07940">
    <property type="entry name" value="Hepar_II_III_C"/>
    <property type="match status" value="1"/>
</dbReference>
<dbReference type="Gene3D" id="2.70.98.70">
    <property type="match status" value="1"/>
</dbReference>
<evidence type="ECO:0000259" key="5">
    <source>
        <dbReference type="Pfam" id="PF07940"/>
    </source>
</evidence>
<accession>A0A3S8ZYK9</accession>
<name>A0A3S8ZYK9_9BACL</name>
<keyword evidence="8" id="KW-1185">Reference proteome</keyword>
<dbReference type="Pfam" id="PF16889">
    <property type="entry name" value="Hepar_II_III_N"/>
    <property type="match status" value="1"/>
</dbReference>
<dbReference type="AlphaFoldDB" id="A0A3S8ZYK9"/>
<dbReference type="InterPro" id="IPR008929">
    <property type="entry name" value="Chondroitin_lyas"/>
</dbReference>
<dbReference type="RefSeq" id="WP_126011838.1">
    <property type="nucleotide sequence ID" value="NZ_CP034437.1"/>
</dbReference>